<keyword evidence="10" id="KW-1185">Reference proteome</keyword>
<reference evidence="9" key="1">
    <citation type="submission" date="2022-01" db="EMBL/GenBank/DDBJ databases">
        <authorList>
            <person name="King R."/>
        </authorList>
    </citation>
    <scope>NUCLEOTIDE SEQUENCE</scope>
</reference>
<dbReference type="SMART" id="SM00119">
    <property type="entry name" value="HECTc"/>
    <property type="match status" value="1"/>
</dbReference>
<dbReference type="FunFam" id="3.30.2160.10:FF:000008">
    <property type="entry name" value="Apoptosis-resistant E3 ubiquitin protein ligase 1"/>
    <property type="match status" value="1"/>
</dbReference>
<dbReference type="CDD" id="cd00078">
    <property type="entry name" value="HECTc"/>
    <property type="match status" value="1"/>
</dbReference>
<dbReference type="EC" id="2.3.2.26" evidence="3"/>
<dbReference type="Gene3D" id="2.60.40.10">
    <property type="entry name" value="Immunoglobulins"/>
    <property type="match status" value="1"/>
</dbReference>
<dbReference type="InterPro" id="IPR017868">
    <property type="entry name" value="Filamin/ABP280_repeat-like"/>
</dbReference>
<dbReference type="GO" id="GO:0043066">
    <property type="term" value="P:negative regulation of apoptotic process"/>
    <property type="evidence" value="ECO:0007669"/>
    <property type="project" value="TreeGrafter"/>
</dbReference>
<comment type="catalytic activity">
    <reaction evidence="1">
        <text>S-ubiquitinyl-[E2 ubiquitin-conjugating enzyme]-L-cysteine + [acceptor protein]-L-lysine = [E2 ubiquitin-conjugating enzyme]-L-cysteine + N(6)-ubiquitinyl-[acceptor protein]-L-lysine.</text>
        <dbReference type="EC" id="2.3.2.26"/>
    </reaction>
</comment>
<feature type="active site" description="Glycyl thioester intermediate" evidence="7">
    <location>
        <position position="913"/>
    </location>
</feature>
<evidence type="ECO:0000256" key="1">
    <source>
        <dbReference type="ARBA" id="ARBA00000885"/>
    </source>
</evidence>
<feature type="domain" description="HECT" evidence="8">
    <location>
        <begin position="607"/>
        <end position="946"/>
    </location>
</feature>
<dbReference type="GO" id="GO:0061630">
    <property type="term" value="F:ubiquitin protein ligase activity"/>
    <property type="evidence" value="ECO:0007669"/>
    <property type="project" value="UniProtKB-EC"/>
</dbReference>
<evidence type="ECO:0000313" key="9">
    <source>
        <dbReference type="EMBL" id="CAH1403853.1"/>
    </source>
</evidence>
<dbReference type="GO" id="GO:0005829">
    <property type="term" value="C:cytosol"/>
    <property type="evidence" value="ECO:0007669"/>
    <property type="project" value="TreeGrafter"/>
</dbReference>
<feature type="repeat" description="Filamin" evidence="6">
    <location>
        <begin position="214"/>
        <end position="324"/>
    </location>
</feature>
<dbReference type="Gene3D" id="3.30.2410.10">
    <property type="entry name" value="Hect, E3 ligase catalytic domain"/>
    <property type="match status" value="1"/>
</dbReference>
<proteinExistence type="predicted"/>
<dbReference type="GO" id="GO:0006511">
    <property type="term" value="P:ubiquitin-dependent protein catabolic process"/>
    <property type="evidence" value="ECO:0007669"/>
    <property type="project" value="TreeGrafter"/>
</dbReference>
<dbReference type="SUPFAM" id="SSF56204">
    <property type="entry name" value="Hect, E3 ligase catalytic domain"/>
    <property type="match status" value="1"/>
</dbReference>
<evidence type="ECO:0000256" key="5">
    <source>
        <dbReference type="ARBA" id="ARBA00022786"/>
    </source>
</evidence>
<name>A0A9P0MQU6_NEZVI</name>
<dbReference type="EMBL" id="OV725081">
    <property type="protein sequence ID" value="CAH1403853.1"/>
    <property type="molecule type" value="Genomic_DNA"/>
</dbReference>
<dbReference type="Pfam" id="PF25916">
    <property type="entry name" value="AREL1_PH-like"/>
    <property type="match status" value="1"/>
</dbReference>
<protein>
    <recommendedName>
        <fullName evidence="3">HECT-type E3 ubiquitin transferase</fullName>
        <ecNumber evidence="3">2.3.2.26</ecNumber>
    </recommendedName>
</protein>
<comment type="pathway">
    <text evidence="2">Protein modification; protein ubiquitination.</text>
</comment>
<dbReference type="InterPro" id="IPR014756">
    <property type="entry name" value="Ig_E-set"/>
</dbReference>
<keyword evidence="4" id="KW-0808">Transferase</keyword>
<evidence type="ECO:0000256" key="2">
    <source>
        <dbReference type="ARBA" id="ARBA00004906"/>
    </source>
</evidence>
<dbReference type="SUPFAM" id="SSF81296">
    <property type="entry name" value="E set domains"/>
    <property type="match status" value="1"/>
</dbReference>
<evidence type="ECO:0000256" key="3">
    <source>
        <dbReference type="ARBA" id="ARBA00012485"/>
    </source>
</evidence>
<dbReference type="PANTHER" id="PTHR11254:SF340">
    <property type="entry name" value="APOPTOSIS-RESISTANT E3 UBIQUITIN PROTEIN LIGASE 1"/>
    <property type="match status" value="1"/>
</dbReference>
<dbReference type="InterPro" id="IPR013783">
    <property type="entry name" value="Ig-like_fold"/>
</dbReference>
<dbReference type="OrthoDB" id="6057829at2759"/>
<evidence type="ECO:0000256" key="7">
    <source>
        <dbReference type="PROSITE-ProRule" id="PRU00104"/>
    </source>
</evidence>
<dbReference type="InterPro" id="IPR058738">
    <property type="entry name" value="PH-like_AREL1"/>
</dbReference>
<dbReference type="Gene3D" id="3.90.1750.10">
    <property type="entry name" value="Hect, E3 ligase catalytic domains"/>
    <property type="match status" value="1"/>
</dbReference>
<dbReference type="InterPro" id="IPR000569">
    <property type="entry name" value="HECT_dom"/>
</dbReference>
<dbReference type="Pfam" id="PF00632">
    <property type="entry name" value="HECT"/>
    <property type="match status" value="1"/>
</dbReference>
<dbReference type="FunFam" id="3.30.2410.10:FF:000013">
    <property type="entry name" value="Apoptosis-resistant E3 ubiquitin protein ligase 1"/>
    <property type="match status" value="1"/>
</dbReference>
<evidence type="ECO:0000256" key="6">
    <source>
        <dbReference type="PROSITE-ProRule" id="PRU00087"/>
    </source>
</evidence>
<evidence type="ECO:0000256" key="4">
    <source>
        <dbReference type="ARBA" id="ARBA00022679"/>
    </source>
</evidence>
<dbReference type="AlphaFoldDB" id="A0A9P0MQU6"/>
<keyword evidence="5 7" id="KW-0833">Ubl conjugation pathway</keyword>
<dbReference type="Proteomes" id="UP001152798">
    <property type="component" value="Chromosome 5"/>
</dbReference>
<organism evidence="9 10">
    <name type="scientific">Nezara viridula</name>
    <name type="common">Southern green stink bug</name>
    <name type="synonym">Cimex viridulus</name>
    <dbReference type="NCBI Taxonomy" id="85310"/>
    <lineage>
        <taxon>Eukaryota</taxon>
        <taxon>Metazoa</taxon>
        <taxon>Ecdysozoa</taxon>
        <taxon>Arthropoda</taxon>
        <taxon>Hexapoda</taxon>
        <taxon>Insecta</taxon>
        <taxon>Pterygota</taxon>
        <taxon>Neoptera</taxon>
        <taxon>Paraneoptera</taxon>
        <taxon>Hemiptera</taxon>
        <taxon>Heteroptera</taxon>
        <taxon>Panheteroptera</taxon>
        <taxon>Pentatomomorpha</taxon>
        <taxon>Pentatomoidea</taxon>
        <taxon>Pentatomidae</taxon>
        <taxon>Pentatominae</taxon>
        <taxon>Nezara</taxon>
    </lineage>
</organism>
<dbReference type="GO" id="GO:0000209">
    <property type="term" value="P:protein polyubiquitination"/>
    <property type="evidence" value="ECO:0007669"/>
    <property type="project" value="TreeGrafter"/>
</dbReference>
<dbReference type="Pfam" id="PF00630">
    <property type="entry name" value="Filamin"/>
    <property type="match status" value="1"/>
</dbReference>
<gene>
    <name evidence="9" type="ORF">NEZAVI_LOCUS12381</name>
</gene>
<dbReference type="InterPro" id="IPR035983">
    <property type="entry name" value="Hect_E3_ubiquitin_ligase"/>
</dbReference>
<dbReference type="FunFam" id="2.60.40.10:FF:000975">
    <property type="entry name" value="Uncharacterized protein, isoform D"/>
    <property type="match status" value="1"/>
</dbReference>
<dbReference type="Gene3D" id="3.30.2160.10">
    <property type="entry name" value="Hect, E3 ligase catalytic domain"/>
    <property type="match status" value="1"/>
</dbReference>
<sequence length="946" mass="107847">MAGYNTLLTLAAVSLVGSFAILNCYVYFSSPSSEVQDVEHWLEDNKLNHLKGLFRHLGISSLVSCATVEDLPQLHPHDEERLQRAARLLQQRLILRQWLYDHGLQHHHHRLLQEDVTSLEDVYWLEDSRARFLLGKDFPTWSTARQALPVSKEDLSSLKAELWSAVVKSSHHQDAWTFGGMLVVSVSVAGLVTLAAMTQPSLAPEAKHSLLQYVTGKYLHTGNTAVRFHWQDPQQVGQATSFTIMFYQRNGQPYPICDTDRLTIEVSEFEGHRRVATLIELGGTEPNSANTAVVKFTVRQAGQYKISILIGNTPINGSPFFKTFLPGPPDPIKTTFVRPSSTVICTVGIAHSLAMEPRDEFNNLCRFPESEDPTSGYSVCIKQIGEQVGDAIESAWSLEYDHTSGRIMLGLVMAKEGCYKVQISYSGMTLCNGLFDCVALSTTDAAIVQKNVRNHNTWYEARLLSFQGEKFLKPRKVLVYISPKQLTIKEFVLKFIPKRLITFRLCPSTKFHFLSENNQISFPSFIIDDGCQPKVELMSRERNVIAATFTHFLLKNIGGSETFKDKQEFFYHEVRRFHHKHFHEKLSMKVNREKLLESSIKATKGFSVSDWCRNFEITFQGEQGVDWGGLRREWFQLICAALFDSKNLLFKGFSDNQQALVHPNQKRPPQLKLKYYEFAGRVVGKCLYESALGGGYRQLVRARFTRSFLAQLIGLRVHYKYFEQDDPDLYLTKVKYILEHDVEDMDLFFVEEEYDQTGQLNRLVELVPNGSKIRVHNTSKHQYLDALAQYRLATSLKDEIEAFLRGLNDLIPDNLLSIFDENELELLMCGMGEYSVTDFRSHHIINGSSPEFSRILEWFWAAVCNFTHEEMARLLQFTTGSSQLPPGGFKELSPRFQLTPAPTFGNLPTAHTCFNQLCLPDYDSYEQFERALLLAINEGTEGFGMI</sequence>
<evidence type="ECO:0000313" key="10">
    <source>
        <dbReference type="Proteomes" id="UP001152798"/>
    </source>
</evidence>
<dbReference type="InterPro" id="IPR050409">
    <property type="entry name" value="E3_ubiq-protein_ligase"/>
</dbReference>
<dbReference type="PROSITE" id="PS50237">
    <property type="entry name" value="HECT"/>
    <property type="match status" value="1"/>
</dbReference>
<dbReference type="GO" id="GO:0009966">
    <property type="term" value="P:regulation of signal transduction"/>
    <property type="evidence" value="ECO:0007669"/>
    <property type="project" value="UniProtKB-ARBA"/>
</dbReference>
<dbReference type="PANTHER" id="PTHR11254">
    <property type="entry name" value="HECT DOMAIN UBIQUITIN-PROTEIN LIGASE"/>
    <property type="match status" value="1"/>
</dbReference>
<dbReference type="PROSITE" id="PS50194">
    <property type="entry name" value="FILAMIN_REPEAT"/>
    <property type="match status" value="1"/>
</dbReference>
<evidence type="ECO:0000259" key="8">
    <source>
        <dbReference type="PROSITE" id="PS50237"/>
    </source>
</evidence>
<accession>A0A9P0MQU6</accession>